<dbReference type="AlphaFoldDB" id="A8H1U9"/>
<dbReference type="HOGENOM" id="CLU_1833853_0_0_6"/>
<evidence type="ECO:0008006" key="4">
    <source>
        <dbReference type="Google" id="ProtNLM"/>
    </source>
</evidence>
<dbReference type="STRING" id="398579.Spea_1209"/>
<dbReference type="RefSeq" id="WP_012154462.1">
    <property type="nucleotide sequence ID" value="NC_009901.1"/>
</dbReference>
<keyword evidence="1" id="KW-0732">Signal</keyword>
<evidence type="ECO:0000313" key="3">
    <source>
        <dbReference type="Proteomes" id="UP000002608"/>
    </source>
</evidence>
<evidence type="ECO:0000313" key="2">
    <source>
        <dbReference type="EMBL" id="ABV86536.1"/>
    </source>
</evidence>
<feature type="signal peptide" evidence="1">
    <location>
        <begin position="1"/>
        <end position="25"/>
    </location>
</feature>
<dbReference type="EMBL" id="CP000851">
    <property type="protein sequence ID" value="ABV86536.1"/>
    <property type="molecule type" value="Genomic_DNA"/>
</dbReference>
<evidence type="ECO:0000256" key="1">
    <source>
        <dbReference type="SAM" id="SignalP"/>
    </source>
</evidence>
<keyword evidence="3" id="KW-1185">Reference proteome</keyword>
<dbReference type="KEGG" id="spl:Spea_1209"/>
<dbReference type="eggNOG" id="ENOG5033KIS">
    <property type="taxonomic scope" value="Bacteria"/>
</dbReference>
<proteinExistence type="predicted"/>
<sequence length="146" mass="16218">MAIKGFKSVLGIAALLLIVSGCASQSDTANQCGIVATYMEPDREADTYRVVVTHLDGKPVISQPNYRLSVGEHTFTVAELIDAPSLMVKLAARTPKQLKVNIAYNQRYHIGAKLNTDKVYRGNDSNFWQPEVWQQEAHDCELIPEL</sequence>
<reference evidence="2 3" key="1">
    <citation type="submission" date="2007-10" db="EMBL/GenBank/DDBJ databases">
        <title>Complete sequence of Shewanella pealeana ATCC 700345.</title>
        <authorList>
            <consortium name="US DOE Joint Genome Institute"/>
            <person name="Copeland A."/>
            <person name="Lucas S."/>
            <person name="Lapidus A."/>
            <person name="Barry K."/>
            <person name="Glavina del Rio T."/>
            <person name="Dalin E."/>
            <person name="Tice H."/>
            <person name="Pitluck S."/>
            <person name="Chertkov O."/>
            <person name="Brettin T."/>
            <person name="Bruce D."/>
            <person name="Detter J.C."/>
            <person name="Han C."/>
            <person name="Schmutz J."/>
            <person name="Larimer F."/>
            <person name="Land M."/>
            <person name="Hauser L."/>
            <person name="Kyrpides N."/>
            <person name="Kim E."/>
            <person name="Zhao J.-S.Z."/>
            <person name="Manno D."/>
            <person name="Hawari J."/>
            <person name="Richardson P."/>
        </authorList>
    </citation>
    <scope>NUCLEOTIDE SEQUENCE [LARGE SCALE GENOMIC DNA]</scope>
    <source>
        <strain evidence="3">ATCC 700345 / ANG-SQ1</strain>
    </source>
</reference>
<feature type="chain" id="PRO_5002723259" description="Lipoprotein" evidence="1">
    <location>
        <begin position="26"/>
        <end position="146"/>
    </location>
</feature>
<name>A8H1U9_SHEPA</name>
<dbReference type="Proteomes" id="UP000002608">
    <property type="component" value="Chromosome"/>
</dbReference>
<dbReference type="PROSITE" id="PS51257">
    <property type="entry name" value="PROKAR_LIPOPROTEIN"/>
    <property type="match status" value="1"/>
</dbReference>
<gene>
    <name evidence="2" type="ordered locus">Spea_1209</name>
</gene>
<protein>
    <recommendedName>
        <fullName evidence="4">Lipoprotein</fullName>
    </recommendedName>
</protein>
<accession>A8H1U9</accession>
<organism evidence="2 3">
    <name type="scientific">Shewanella pealeana (strain ATCC 700345 / ANG-SQ1)</name>
    <dbReference type="NCBI Taxonomy" id="398579"/>
    <lineage>
        <taxon>Bacteria</taxon>
        <taxon>Pseudomonadati</taxon>
        <taxon>Pseudomonadota</taxon>
        <taxon>Gammaproteobacteria</taxon>
        <taxon>Alteromonadales</taxon>
        <taxon>Shewanellaceae</taxon>
        <taxon>Shewanella</taxon>
    </lineage>
</organism>